<dbReference type="InterPro" id="IPR007379">
    <property type="entry name" value="Tim44-like_dom"/>
</dbReference>
<dbReference type="SUPFAM" id="SSF54427">
    <property type="entry name" value="NTF2-like"/>
    <property type="match status" value="1"/>
</dbReference>
<keyword evidence="1" id="KW-0812">Transmembrane</keyword>
<sequence>MSALSHIPYDIIIFGIVSVLLAYRLRGVLGRRMGSEPMVAVSPAAAVAPVVPPSSKPETDEPAASFDVPAPGTRVGDILVEIAKADPGFSATQFLRGAETSFRAIVTAFAMGDRDKLAHALTPAACKDFVAAIDAREAEEQVQQTEIVAVNSLAIQDAVLTTLADGQREGTIDVLIVSRQISLLHDRDAQPLVGTESVTEFSDLWRFERIFGAPVSGASWRLASVRAA</sequence>
<dbReference type="SMART" id="SM00978">
    <property type="entry name" value="Tim44"/>
    <property type="match status" value="1"/>
</dbReference>
<dbReference type="RefSeq" id="WP_289841476.1">
    <property type="nucleotide sequence ID" value="NZ_CATKSH010000011.1"/>
</dbReference>
<evidence type="ECO:0000313" key="4">
    <source>
        <dbReference type="Proteomes" id="UP001176960"/>
    </source>
</evidence>
<feature type="transmembrane region" description="Helical" evidence="1">
    <location>
        <begin position="6"/>
        <end position="23"/>
    </location>
</feature>
<dbReference type="InterPro" id="IPR032710">
    <property type="entry name" value="NTF2-like_dom_sf"/>
</dbReference>
<dbReference type="AlphaFoldDB" id="A0AA35UIW4"/>
<accession>A0AA35UIW4</accession>
<keyword evidence="1" id="KW-0472">Membrane</keyword>
<protein>
    <submittedName>
        <fullName evidence="3">Tim44/TimA family putative adaptor protein</fullName>
    </submittedName>
</protein>
<name>A0AA35UIW4_9PROT</name>
<reference evidence="3" key="1">
    <citation type="submission" date="2023-03" db="EMBL/GenBank/DDBJ databases">
        <authorList>
            <person name="Cleenwerck I."/>
        </authorList>
    </citation>
    <scope>NUCLEOTIDE SEQUENCE</scope>
    <source>
        <strain evidence="3">LMG 32879</strain>
    </source>
</reference>
<organism evidence="3 4">
    <name type="scientific">Brytella acorum</name>
    <dbReference type="NCBI Taxonomy" id="2959299"/>
    <lineage>
        <taxon>Bacteria</taxon>
        <taxon>Pseudomonadati</taxon>
        <taxon>Pseudomonadota</taxon>
        <taxon>Alphaproteobacteria</taxon>
        <taxon>Acetobacterales</taxon>
        <taxon>Acetobacteraceae</taxon>
        <taxon>Brytella</taxon>
    </lineage>
</organism>
<dbReference type="Gene3D" id="3.10.450.240">
    <property type="match status" value="1"/>
</dbReference>
<comment type="caution">
    <text evidence="3">The sequence shown here is derived from an EMBL/GenBank/DDBJ whole genome shotgun (WGS) entry which is preliminary data.</text>
</comment>
<dbReference type="EMBL" id="CATKSH010000011">
    <property type="protein sequence ID" value="CAI9121118.1"/>
    <property type="molecule type" value="Genomic_DNA"/>
</dbReference>
<evidence type="ECO:0000313" key="3">
    <source>
        <dbReference type="EMBL" id="CAI9121118.1"/>
    </source>
</evidence>
<gene>
    <name evidence="3" type="ORF">LMG32879_001964</name>
</gene>
<dbReference type="Pfam" id="PF04280">
    <property type="entry name" value="Tim44"/>
    <property type="match status" value="1"/>
</dbReference>
<dbReference type="Proteomes" id="UP001176960">
    <property type="component" value="Unassembled WGS sequence"/>
</dbReference>
<dbReference type="NCBIfam" id="NF033779">
    <property type="entry name" value="Tim44_TimA_adap"/>
    <property type="match status" value="1"/>
</dbReference>
<evidence type="ECO:0000259" key="2">
    <source>
        <dbReference type="SMART" id="SM00978"/>
    </source>
</evidence>
<feature type="domain" description="Tim44-like" evidence="2">
    <location>
        <begin position="75"/>
        <end position="227"/>
    </location>
</feature>
<keyword evidence="1" id="KW-1133">Transmembrane helix</keyword>
<proteinExistence type="predicted"/>
<evidence type="ECO:0000256" key="1">
    <source>
        <dbReference type="SAM" id="Phobius"/>
    </source>
</evidence>
<keyword evidence="4" id="KW-1185">Reference proteome</keyword>